<dbReference type="PANTHER" id="PTHR43156:SF2">
    <property type="entry name" value="STAGE II SPORULATION PROTEIN E"/>
    <property type="match status" value="1"/>
</dbReference>
<keyword evidence="7" id="KW-1185">Reference proteome</keyword>
<dbReference type="EC" id="3.1.3.16" evidence="4"/>
<dbReference type="InterPro" id="IPR001932">
    <property type="entry name" value="PPM-type_phosphatase-like_dom"/>
</dbReference>
<evidence type="ECO:0000259" key="3">
    <source>
        <dbReference type="SMART" id="SM00331"/>
    </source>
</evidence>
<dbReference type="Proteomes" id="UP001592582">
    <property type="component" value="Unassembled WGS sequence"/>
</dbReference>
<feature type="domain" description="PPM-type phosphatase" evidence="3">
    <location>
        <begin position="135"/>
        <end position="357"/>
    </location>
</feature>
<feature type="transmembrane region" description="Helical" evidence="2">
    <location>
        <begin position="41"/>
        <end position="64"/>
    </location>
</feature>
<keyword evidence="2" id="KW-0472">Membrane</keyword>
<proteinExistence type="predicted"/>
<name>A0ABV6VIP1_9ACTN</name>
<dbReference type="Proteomes" id="UP001592530">
    <property type="component" value="Unassembled WGS sequence"/>
</dbReference>
<evidence type="ECO:0000313" key="7">
    <source>
        <dbReference type="Proteomes" id="UP001592582"/>
    </source>
</evidence>
<dbReference type="SUPFAM" id="SSF81606">
    <property type="entry name" value="PP2C-like"/>
    <property type="match status" value="1"/>
</dbReference>
<dbReference type="GO" id="GO:0004722">
    <property type="term" value="F:protein serine/threonine phosphatase activity"/>
    <property type="evidence" value="ECO:0007669"/>
    <property type="project" value="UniProtKB-EC"/>
</dbReference>
<dbReference type="SMART" id="SM00331">
    <property type="entry name" value="PP2C_SIG"/>
    <property type="match status" value="1"/>
</dbReference>
<feature type="transmembrane region" description="Helical" evidence="2">
    <location>
        <begin position="76"/>
        <end position="95"/>
    </location>
</feature>
<evidence type="ECO:0000256" key="2">
    <source>
        <dbReference type="SAM" id="Phobius"/>
    </source>
</evidence>
<dbReference type="RefSeq" id="WP_380515770.1">
    <property type="nucleotide sequence ID" value="NZ_JBHEZX010000017.1"/>
</dbReference>
<evidence type="ECO:0000256" key="1">
    <source>
        <dbReference type="ARBA" id="ARBA00022801"/>
    </source>
</evidence>
<keyword evidence="2" id="KW-1133">Transmembrane helix</keyword>
<keyword evidence="1 4" id="KW-0378">Hydrolase</keyword>
<dbReference type="EMBL" id="JBHEZY010000010">
    <property type="protein sequence ID" value="MFC1433688.1"/>
    <property type="molecule type" value="Genomic_DNA"/>
</dbReference>
<dbReference type="PANTHER" id="PTHR43156">
    <property type="entry name" value="STAGE II SPORULATION PROTEIN E-RELATED"/>
    <property type="match status" value="1"/>
</dbReference>
<accession>A0ABV6VIP1</accession>
<sequence>MRDRLSPRNLTRGALCLLMVAGALVDLLTPGDQRFDLFLSAAPALAASIGSVRGTAAIGVLALLIEGGVAFTRDPALRSTSWAGMAVIAVVTVAACYTSKVRAQYEQDLSEVREVAETAQRMILRPLPSSLGAMELHLLYAAAAAQARIGGDFYEVLRAPGSVRVILGDVQGKGLPAVEVASVLLTAFRTAGNDAADLPALVDALEQGLARYSEQVPDSDAAERFATVVLVEIPDDLPVVRILNCGHPSPLLIRRGQRIRTLDPAVYGLPVNLTLLGGQEGRRVDVSPFEADDRLLLFTDGVSETRDRDGVFYPLTERLQQWTAQPCAALLERLRVDLRAFGAAPRDDDMAALIVHRRAVAAGLSPPAR</sequence>
<evidence type="ECO:0000313" key="4">
    <source>
        <dbReference type="EMBL" id="MFC1413614.1"/>
    </source>
</evidence>
<dbReference type="Gene3D" id="3.60.40.10">
    <property type="entry name" value="PPM-type phosphatase domain"/>
    <property type="match status" value="1"/>
</dbReference>
<reference evidence="6 7" key="1">
    <citation type="submission" date="2024-09" db="EMBL/GenBank/DDBJ databases">
        <authorList>
            <person name="Lee S.D."/>
        </authorList>
    </citation>
    <scope>NUCLEOTIDE SEQUENCE [LARGE SCALE GENOMIC DNA]</scope>
    <source>
        <strain evidence="4 7">N1-1</strain>
        <strain evidence="5 6">N1-3</strain>
    </source>
</reference>
<dbReference type="InterPro" id="IPR036457">
    <property type="entry name" value="PPM-type-like_dom_sf"/>
</dbReference>
<gene>
    <name evidence="5" type="ORF">ACEZDB_23855</name>
    <name evidence="4" type="ORF">ACEZDG_30565</name>
</gene>
<feature type="transmembrane region" description="Helical" evidence="2">
    <location>
        <begin position="12"/>
        <end position="29"/>
    </location>
</feature>
<dbReference type="Pfam" id="PF07228">
    <property type="entry name" value="SpoIIE"/>
    <property type="match status" value="1"/>
</dbReference>
<organism evidence="4 7">
    <name type="scientific">Streptacidiphilus alkalitolerans</name>
    <dbReference type="NCBI Taxonomy" id="3342712"/>
    <lineage>
        <taxon>Bacteria</taxon>
        <taxon>Bacillati</taxon>
        <taxon>Actinomycetota</taxon>
        <taxon>Actinomycetes</taxon>
        <taxon>Kitasatosporales</taxon>
        <taxon>Streptomycetaceae</taxon>
        <taxon>Streptacidiphilus</taxon>
    </lineage>
</organism>
<dbReference type="EMBL" id="JBHEZX010000017">
    <property type="protein sequence ID" value="MFC1413614.1"/>
    <property type="molecule type" value="Genomic_DNA"/>
</dbReference>
<keyword evidence="2" id="KW-0812">Transmembrane</keyword>
<evidence type="ECO:0000313" key="5">
    <source>
        <dbReference type="EMBL" id="MFC1433688.1"/>
    </source>
</evidence>
<evidence type="ECO:0000313" key="6">
    <source>
        <dbReference type="Proteomes" id="UP001592530"/>
    </source>
</evidence>
<comment type="caution">
    <text evidence="4">The sequence shown here is derived from an EMBL/GenBank/DDBJ whole genome shotgun (WGS) entry which is preliminary data.</text>
</comment>
<dbReference type="InterPro" id="IPR052016">
    <property type="entry name" value="Bact_Sigma-Reg"/>
</dbReference>
<protein>
    <submittedName>
        <fullName evidence="4">PP2C family protein-serine/threonine phosphatase</fullName>
        <ecNumber evidence="4">3.1.3.16</ecNumber>
    </submittedName>
</protein>